<evidence type="ECO:0000313" key="3">
    <source>
        <dbReference type="Proteomes" id="UP001266305"/>
    </source>
</evidence>
<organism evidence="2 3">
    <name type="scientific">Saguinus oedipus</name>
    <name type="common">Cotton-top tamarin</name>
    <name type="synonym">Oedipomidas oedipus</name>
    <dbReference type="NCBI Taxonomy" id="9490"/>
    <lineage>
        <taxon>Eukaryota</taxon>
        <taxon>Metazoa</taxon>
        <taxon>Chordata</taxon>
        <taxon>Craniata</taxon>
        <taxon>Vertebrata</taxon>
        <taxon>Euteleostomi</taxon>
        <taxon>Mammalia</taxon>
        <taxon>Eutheria</taxon>
        <taxon>Euarchontoglires</taxon>
        <taxon>Primates</taxon>
        <taxon>Haplorrhini</taxon>
        <taxon>Platyrrhini</taxon>
        <taxon>Cebidae</taxon>
        <taxon>Callitrichinae</taxon>
        <taxon>Saguinus</taxon>
    </lineage>
</organism>
<accession>A0ABQ9VWV0</accession>
<feature type="non-terminal residue" evidence="2">
    <location>
        <position position="1"/>
    </location>
</feature>
<sequence length="65" mass="6978">DAPVWVPECLVKHGFSTNGRAKHPDSSLSPSAPDEPPTESPLEEQTDNNLLPLESAANLEPDEEA</sequence>
<dbReference type="EMBL" id="JASSZA010000004">
    <property type="protein sequence ID" value="KAK2113883.1"/>
    <property type="molecule type" value="Genomic_DNA"/>
</dbReference>
<proteinExistence type="predicted"/>
<evidence type="ECO:0000256" key="1">
    <source>
        <dbReference type="SAM" id="MobiDB-lite"/>
    </source>
</evidence>
<dbReference type="Proteomes" id="UP001266305">
    <property type="component" value="Unassembled WGS sequence"/>
</dbReference>
<keyword evidence="3" id="KW-1185">Reference proteome</keyword>
<gene>
    <name evidence="2" type="ORF">P7K49_008149</name>
</gene>
<feature type="region of interest" description="Disordered" evidence="1">
    <location>
        <begin position="13"/>
        <end position="65"/>
    </location>
</feature>
<protein>
    <submittedName>
        <fullName evidence="2">Uncharacterized protein</fullName>
    </submittedName>
</protein>
<reference evidence="2 3" key="1">
    <citation type="submission" date="2023-05" db="EMBL/GenBank/DDBJ databases">
        <title>B98-5 Cell Line De Novo Hybrid Assembly: An Optical Mapping Approach.</title>
        <authorList>
            <person name="Kananen K."/>
            <person name="Auerbach J.A."/>
            <person name="Kautto E."/>
            <person name="Blachly J.S."/>
        </authorList>
    </citation>
    <scope>NUCLEOTIDE SEQUENCE [LARGE SCALE GENOMIC DNA]</scope>
    <source>
        <strain evidence="2">B95-8</strain>
        <tissue evidence="2">Cell line</tissue>
    </source>
</reference>
<name>A0ABQ9VWV0_SAGOE</name>
<comment type="caution">
    <text evidence="2">The sequence shown here is derived from an EMBL/GenBank/DDBJ whole genome shotgun (WGS) entry which is preliminary data.</text>
</comment>
<evidence type="ECO:0000313" key="2">
    <source>
        <dbReference type="EMBL" id="KAK2113883.1"/>
    </source>
</evidence>